<dbReference type="AlphaFoldDB" id="A0A4Y2T3Z8"/>
<evidence type="ECO:0000313" key="2">
    <source>
        <dbReference type="EMBL" id="GBN95338.1"/>
    </source>
</evidence>
<comment type="caution">
    <text evidence="2">The sequence shown here is derived from an EMBL/GenBank/DDBJ whole genome shotgun (WGS) entry which is preliminary data.</text>
</comment>
<sequence length="133" mass="15004">MQFYNQEPTAYCQRLSFNSNSSEDSYLLIFSAFKFQKLKCPYRGTEWIWKGRQIPGVHVDPGNPFCDRDDRGSERALPVSVDPPNGALGEEDLHPPAAPHSPHEAAPVQDRDGHGRFASPATRRYTRPFLPCS</sequence>
<accession>A0A4Y2T3Z8</accession>
<keyword evidence="3" id="KW-1185">Reference proteome</keyword>
<dbReference type="Proteomes" id="UP000499080">
    <property type="component" value="Unassembled WGS sequence"/>
</dbReference>
<gene>
    <name evidence="2" type="ORF">AVEN_34176_1</name>
</gene>
<name>A0A4Y2T3Z8_ARAVE</name>
<evidence type="ECO:0000256" key="1">
    <source>
        <dbReference type="SAM" id="MobiDB-lite"/>
    </source>
</evidence>
<dbReference type="EMBL" id="BGPR01025987">
    <property type="protein sequence ID" value="GBN95338.1"/>
    <property type="molecule type" value="Genomic_DNA"/>
</dbReference>
<reference evidence="2 3" key="1">
    <citation type="journal article" date="2019" name="Sci. Rep.">
        <title>Orb-weaving spider Araneus ventricosus genome elucidates the spidroin gene catalogue.</title>
        <authorList>
            <person name="Kono N."/>
            <person name="Nakamura H."/>
            <person name="Ohtoshi R."/>
            <person name="Moran D.A.P."/>
            <person name="Shinohara A."/>
            <person name="Yoshida Y."/>
            <person name="Fujiwara M."/>
            <person name="Mori M."/>
            <person name="Tomita M."/>
            <person name="Arakawa K."/>
        </authorList>
    </citation>
    <scope>NUCLEOTIDE SEQUENCE [LARGE SCALE GENOMIC DNA]</scope>
</reference>
<protein>
    <submittedName>
        <fullName evidence="2">Uncharacterized protein</fullName>
    </submittedName>
</protein>
<feature type="region of interest" description="Disordered" evidence="1">
    <location>
        <begin position="59"/>
        <end position="133"/>
    </location>
</feature>
<organism evidence="2 3">
    <name type="scientific">Araneus ventricosus</name>
    <name type="common">Orbweaver spider</name>
    <name type="synonym">Epeira ventricosa</name>
    <dbReference type="NCBI Taxonomy" id="182803"/>
    <lineage>
        <taxon>Eukaryota</taxon>
        <taxon>Metazoa</taxon>
        <taxon>Ecdysozoa</taxon>
        <taxon>Arthropoda</taxon>
        <taxon>Chelicerata</taxon>
        <taxon>Arachnida</taxon>
        <taxon>Araneae</taxon>
        <taxon>Araneomorphae</taxon>
        <taxon>Entelegynae</taxon>
        <taxon>Araneoidea</taxon>
        <taxon>Araneidae</taxon>
        <taxon>Araneus</taxon>
    </lineage>
</organism>
<evidence type="ECO:0000313" key="3">
    <source>
        <dbReference type="Proteomes" id="UP000499080"/>
    </source>
</evidence>
<proteinExistence type="predicted"/>